<evidence type="ECO:0000313" key="1">
    <source>
        <dbReference type="EMBL" id="NED98581.1"/>
    </source>
</evidence>
<dbReference type="PANTHER" id="PTHR34070:SF1">
    <property type="entry name" value="DNA ALKYLATION REPAIR PROTEIN"/>
    <property type="match status" value="1"/>
</dbReference>
<dbReference type="Gene3D" id="1.25.10.90">
    <property type="match status" value="1"/>
</dbReference>
<proteinExistence type="predicted"/>
<accession>A0A6L9S1U7</accession>
<dbReference type="CDD" id="cd06561">
    <property type="entry name" value="AlkD_like"/>
    <property type="match status" value="1"/>
</dbReference>
<dbReference type="AlphaFoldDB" id="A0A6L9S1U7"/>
<reference evidence="1 2" key="1">
    <citation type="submission" date="2020-02" db="EMBL/GenBank/DDBJ databases">
        <authorList>
            <person name="Li X.-J."/>
            <person name="Han X.-M."/>
        </authorList>
    </citation>
    <scope>NUCLEOTIDE SEQUENCE [LARGE SCALE GENOMIC DNA]</scope>
    <source>
        <strain evidence="1 2">CCTCC AB 2017055</strain>
    </source>
</reference>
<dbReference type="SUPFAM" id="SSF48371">
    <property type="entry name" value="ARM repeat"/>
    <property type="match status" value="1"/>
</dbReference>
<sequence>MMELTAQAFLETLRGLQSDQEREKIRRHYRGDDGTNVIGVRMKHTFDTAARFTAMPLTEVDKLLDSPYYEARMGAMSILDFKARRKGITDDDRRALYEMYMRRHDRIDSWDFVDRAAPRVVGWYLLDKPRDPLYVLARSSDVWERRTAITATFWFVRHGEIDDALRIAEILLQDPEELIHKSVGTALREVGRVDQDRLVDFLRAHTDAVSRVTLRHATEKLPPDLRTELLSRA</sequence>
<dbReference type="PANTHER" id="PTHR34070">
    <property type="entry name" value="ARMADILLO-TYPE FOLD"/>
    <property type="match status" value="1"/>
</dbReference>
<dbReference type="EMBL" id="JAAGOA010000001">
    <property type="protein sequence ID" value="NED98581.1"/>
    <property type="molecule type" value="Genomic_DNA"/>
</dbReference>
<organism evidence="1 2">
    <name type="scientific">Phytoactinopolyspora halotolerans</name>
    <dbReference type="NCBI Taxonomy" id="1981512"/>
    <lineage>
        <taxon>Bacteria</taxon>
        <taxon>Bacillati</taxon>
        <taxon>Actinomycetota</taxon>
        <taxon>Actinomycetes</taxon>
        <taxon>Jiangellales</taxon>
        <taxon>Jiangellaceae</taxon>
        <taxon>Phytoactinopolyspora</taxon>
    </lineage>
</organism>
<comment type="caution">
    <text evidence="1">The sequence shown here is derived from an EMBL/GenBank/DDBJ whole genome shotgun (WGS) entry which is preliminary data.</text>
</comment>
<dbReference type="InterPro" id="IPR014825">
    <property type="entry name" value="DNA_alkylation"/>
</dbReference>
<dbReference type="InterPro" id="IPR016024">
    <property type="entry name" value="ARM-type_fold"/>
</dbReference>
<protein>
    <submittedName>
        <fullName evidence="1">DNA alkylation repair protein</fullName>
    </submittedName>
</protein>
<keyword evidence="2" id="KW-1185">Reference proteome</keyword>
<dbReference type="Proteomes" id="UP000475214">
    <property type="component" value="Unassembled WGS sequence"/>
</dbReference>
<gene>
    <name evidence="1" type="ORF">G1H10_00175</name>
</gene>
<evidence type="ECO:0000313" key="2">
    <source>
        <dbReference type="Proteomes" id="UP000475214"/>
    </source>
</evidence>
<dbReference type="Pfam" id="PF08713">
    <property type="entry name" value="DNA_alkylation"/>
    <property type="match status" value="1"/>
</dbReference>
<name>A0A6L9S1U7_9ACTN</name>